<gene>
    <name evidence="2" type="ORF">M9458_045960</name>
</gene>
<sequence>LTREEVKRNANRHRPLLFPSGRTTLHNPTKTPLHPPSLPKRHATLIHADSV</sequence>
<proteinExistence type="predicted"/>
<dbReference type="Proteomes" id="UP001529510">
    <property type="component" value="Unassembled WGS sequence"/>
</dbReference>
<evidence type="ECO:0000313" key="3">
    <source>
        <dbReference type="Proteomes" id="UP001529510"/>
    </source>
</evidence>
<protein>
    <submittedName>
        <fullName evidence="2">Uncharacterized protein</fullName>
    </submittedName>
</protein>
<reference evidence="2 3" key="1">
    <citation type="submission" date="2024-05" db="EMBL/GenBank/DDBJ databases">
        <title>Genome sequencing and assembly of Indian major carp, Cirrhinus mrigala (Hamilton, 1822).</title>
        <authorList>
            <person name="Mohindra V."/>
            <person name="Chowdhury L.M."/>
            <person name="Lal K."/>
            <person name="Jena J.K."/>
        </authorList>
    </citation>
    <scope>NUCLEOTIDE SEQUENCE [LARGE SCALE GENOMIC DNA]</scope>
    <source>
        <strain evidence="2">CM1030</strain>
        <tissue evidence="2">Blood</tissue>
    </source>
</reference>
<dbReference type="EMBL" id="JAMKFB020000023">
    <property type="protein sequence ID" value="KAL0157884.1"/>
    <property type="molecule type" value="Genomic_DNA"/>
</dbReference>
<feature type="non-terminal residue" evidence="2">
    <location>
        <position position="51"/>
    </location>
</feature>
<accession>A0ABD0N8M1</accession>
<dbReference type="AlphaFoldDB" id="A0ABD0N8M1"/>
<feature type="region of interest" description="Disordered" evidence="1">
    <location>
        <begin position="1"/>
        <end position="40"/>
    </location>
</feature>
<keyword evidence="3" id="KW-1185">Reference proteome</keyword>
<feature type="compositionally biased region" description="Polar residues" evidence="1">
    <location>
        <begin position="21"/>
        <end position="30"/>
    </location>
</feature>
<name>A0ABD0N8M1_CIRMR</name>
<comment type="caution">
    <text evidence="2">The sequence shown here is derived from an EMBL/GenBank/DDBJ whole genome shotgun (WGS) entry which is preliminary data.</text>
</comment>
<feature type="non-terminal residue" evidence="2">
    <location>
        <position position="1"/>
    </location>
</feature>
<evidence type="ECO:0000256" key="1">
    <source>
        <dbReference type="SAM" id="MobiDB-lite"/>
    </source>
</evidence>
<organism evidence="2 3">
    <name type="scientific">Cirrhinus mrigala</name>
    <name type="common">Mrigala</name>
    <dbReference type="NCBI Taxonomy" id="683832"/>
    <lineage>
        <taxon>Eukaryota</taxon>
        <taxon>Metazoa</taxon>
        <taxon>Chordata</taxon>
        <taxon>Craniata</taxon>
        <taxon>Vertebrata</taxon>
        <taxon>Euteleostomi</taxon>
        <taxon>Actinopterygii</taxon>
        <taxon>Neopterygii</taxon>
        <taxon>Teleostei</taxon>
        <taxon>Ostariophysi</taxon>
        <taxon>Cypriniformes</taxon>
        <taxon>Cyprinidae</taxon>
        <taxon>Labeoninae</taxon>
        <taxon>Labeonini</taxon>
        <taxon>Cirrhinus</taxon>
    </lineage>
</organism>
<evidence type="ECO:0000313" key="2">
    <source>
        <dbReference type="EMBL" id="KAL0157884.1"/>
    </source>
</evidence>